<gene>
    <name evidence="2" type="ORF">GS3922_12955</name>
</gene>
<proteinExistence type="predicted"/>
<keyword evidence="3" id="KW-1185">Reference proteome</keyword>
<keyword evidence="1" id="KW-0812">Transmembrane</keyword>
<evidence type="ECO:0000313" key="2">
    <source>
        <dbReference type="EMBL" id="AMX84498.1"/>
    </source>
</evidence>
<feature type="transmembrane region" description="Helical" evidence="1">
    <location>
        <begin position="124"/>
        <end position="146"/>
    </location>
</feature>
<evidence type="ECO:0000256" key="1">
    <source>
        <dbReference type="SAM" id="Phobius"/>
    </source>
</evidence>
<feature type="transmembrane region" description="Helical" evidence="1">
    <location>
        <begin position="64"/>
        <end position="82"/>
    </location>
</feature>
<organism evidence="2 3">
    <name type="scientific">Geobacillus subterraneus</name>
    <dbReference type="NCBI Taxonomy" id="129338"/>
    <lineage>
        <taxon>Bacteria</taxon>
        <taxon>Bacillati</taxon>
        <taxon>Bacillota</taxon>
        <taxon>Bacilli</taxon>
        <taxon>Bacillales</taxon>
        <taxon>Anoxybacillaceae</taxon>
        <taxon>Geobacillus</taxon>
    </lineage>
</organism>
<dbReference type="EMBL" id="CP014342">
    <property type="protein sequence ID" value="AMX84498.1"/>
    <property type="molecule type" value="Genomic_DNA"/>
</dbReference>
<keyword evidence="1" id="KW-1133">Transmembrane helix</keyword>
<dbReference type="GeneID" id="32409210"/>
<protein>
    <submittedName>
        <fullName evidence="2">Uncharacterized protein</fullName>
    </submittedName>
</protein>
<dbReference type="RefSeq" id="WP_063166687.1">
    <property type="nucleotide sequence ID" value="NZ_CP014342.1"/>
</dbReference>
<sequence>MKTIEALLWSIALPGFGQLLNKKYIKGILFIALEFVINTQSHFNEAIHLSFLGRTDEAARIIDIGWLMFYPCLYFFAMWDAFKDAGGGRTPYSFLPFVVSAYFVTIGLMYSTHVTVGGVFFGPIWLPMLSVIPGLVIGWLLQFLLLKWKQPSIS</sequence>
<reference evidence="2 3" key="1">
    <citation type="submission" date="2016-02" db="EMBL/GenBank/DDBJ databases">
        <title>Complete genome sequence of Geobacillus subterraneus KCTC 3922T.</title>
        <authorList>
            <person name="Lee D.-W."/>
            <person name="Lee Y.-J."/>
            <person name="Lee S.-J."/>
            <person name="Park G.-S."/>
            <person name="Lee S.-J."/>
            <person name="Shin J.-H."/>
        </authorList>
    </citation>
    <scope>NUCLEOTIDE SEQUENCE [LARGE SCALE GENOMIC DNA]</scope>
    <source>
        <strain evidence="2 3">KCTC 3922</strain>
    </source>
</reference>
<dbReference type="Proteomes" id="UP000076226">
    <property type="component" value="Chromosome"/>
</dbReference>
<evidence type="ECO:0000313" key="3">
    <source>
        <dbReference type="Proteomes" id="UP000076226"/>
    </source>
</evidence>
<name>A0ABM6ADU9_9BACL</name>
<feature type="transmembrane region" description="Helical" evidence="1">
    <location>
        <begin position="94"/>
        <end position="112"/>
    </location>
</feature>
<keyword evidence="1" id="KW-0472">Membrane</keyword>
<accession>A0ABM6ADU9</accession>